<dbReference type="SUPFAM" id="SSF56091">
    <property type="entry name" value="DNA ligase/mRNA capping enzyme, catalytic domain"/>
    <property type="match status" value="1"/>
</dbReference>
<sequence>MMARLTDKPFDHPDWIFENKWDGFRAIAEVENGKTELYSRSGNSFKSQYPQLVKALEKLKADKAILDGEIVVQDKKGRVIFQDLQNFQNTPTEHLYYYVFDILYLNGEDLRQLPLLERKKRLEELLQNTDPIRYSEHRVEKGIAFFKEAEKLQTEGIMAKKADSKYLTGKRSDDWLKVKTHLRQEVVIGGYTEPKGSRIHIGTLLLGVYEGGKLQYIGQSGSGFNRESLEILISKLKPLEQEESPFAGKVKVSRTVTWVKPELVCEISFAEWTSAGLVRQAIFEGLREDKKATEVSREKEISAKKVVTEKDNKR</sequence>
<protein>
    <recommendedName>
        <fullName evidence="2">DNA ligase (ATP)</fullName>
        <ecNumber evidence="2">6.5.1.1</ecNumber>
    </recommendedName>
</protein>
<keyword evidence="3 6" id="KW-0436">Ligase</keyword>
<dbReference type="InterPro" id="IPR016059">
    <property type="entry name" value="DNA_ligase_ATP-dep_CS"/>
</dbReference>
<proteinExistence type="inferred from homology"/>
<dbReference type="CDD" id="cd07906">
    <property type="entry name" value="Adenylation_DNA_ligase_LigD_LigC"/>
    <property type="match status" value="1"/>
</dbReference>
<dbReference type="PROSITE" id="PS50160">
    <property type="entry name" value="DNA_LIGASE_A3"/>
    <property type="match status" value="1"/>
</dbReference>
<organism evidence="6 7">
    <name type="scientific">Adhaeribacter terreus</name>
    <dbReference type="NCBI Taxonomy" id="529703"/>
    <lineage>
        <taxon>Bacteria</taxon>
        <taxon>Pseudomonadati</taxon>
        <taxon>Bacteroidota</taxon>
        <taxon>Cytophagia</taxon>
        <taxon>Cytophagales</taxon>
        <taxon>Hymenobacteraceae</taxon>
        <taxon>Adhaeribacter</taxon>
    </lineage>
</organism>
<dbReference type="InterPro" id="IPR050191">
    <property type="entry name" value="ATP-dep_DNA_ligase"/>
</dbReference>
<keyword evidence="7" id="KW-1185">Reference proteome</keyword>
<dbReference type="Pfam" id="PF01068">
    <property type="entry name" value="DNA_ligase_A_M"/>
    <property type="match status" value="1"/>
</dbReference>
<dbReference type="InterPro" id="IPR012310">
    <property type="entry name" value="DNA_ligase_ATP-dep_cent"/>
</dbReference>
<evidence type="ECO:0000313" key="6">
    <source>
        <dbReference type="EMBL" id="MFC5272196.1"/>
    </source>
</evidence>
<dbReference type="GO" id="GO:0016874">
    <property type="term" value="F:ligase activity"/>
    <property type="evidence" value="ECO:0007669"/>
    <property type="project" value="UniProtKB-KW"/>
</dbReference>
<dbReference type="NCBIfam" id="TIGR02779">
    <property type="entry name" value="NHEJ_ligase_lig"/>
    <property type="match status" value="1"/>
</dbReference>
<evidence type="ECO:0000256" key="4">
    <source>
        <dbReference type="ARBA" id="ARBA00034003"/>
    </source>
</evidence>
<dbReference type="InterPro" id="IPR014146">
    <property type="entry name" value="LigD_ligase_dom"/>
</dbReference>
<dbReference type="Pfam" id="PF04679">
    <property type="entry name" value="DNA_ligase_A_C"/>
    <property type="match status" value="1"/>
</dbReference>
<dbReference type="PROSITE" id="PS00697">
    <property type="entry name" value="DNA_LIGASE_A1"/>
    <property type="match status" value="1"/>
</dbReference>
<dbReference type="Gene3D" id="3.30.470.30">
    <property type="entry name" value="DNA ligase/mRNA capping enzyme"/>
    <property type="match status" value="1"/>
</dbReference>
<evidence type="ECO:0000256" key="2">
    <source>
        <dbReference type="ARBA" id="ARBA00012727"/>
    </source>
</evidence>
<evidence type="ECO:0000313" key="7">
    <source>
        <dbReference type="Proteomes" id="UP001596161"/>
    </source>
</evidence>
<evidence type="ECO:0000256" key="1">
    <source>
        <dbReference type="ARBA" id="ARBA00007572"/>
    </source>
</evidence>
<dbReference type="Gene3D" id="2.40.50.140">
    <property type="entry name" value="Nucleic acid-binding proteins"/>
    <property type="match status" value="1"/>
</dbReference>
<comment type="catalytic activity">
    <reaction evidence="4">
        <text>ATP + (deoxyribonucleotide)n-3'-hydroxyl + 5'-phospho-(deoxyribonucleotide)m = (deoxyribonucleotide)n+m + AMP + diphosphate.</text>
        <dbReference type="EC" id="6.5.1.1"/>
    </reaction>
</comment>
<dbReference type="Proteomes" id="UP001596161">
    <property type="component" value="Unassembled WGS sequence"/>
</dbReference>
<dbReference type="SUPFAM" id="SSF50249">
    <property type="entry name" value="Nucleic acid-binding proteins"/>
    <property type="match status" value="1"/>
</dbReference>
<dbReference type="InterPro" id="IPR012340">
    <property type="entry name" value="NA-bd_OB-fold"/>
</dbReference>
<dbReference type="RefSeq" id="WP_378018555.1">
    <property type="nucleotide sequence ID" value="NZ_JBHSKT010000013.1"/>
</dbReference>
<dbReference type="CDD" id="cd07971">
    <property type="entry name" value="OBF_DNA_ligase_LigD"/>
    <property type="match status" value="1"/>
</dbReference>
<dbReference type="PANTHER" id="PTHR45674">
    <property type="entry name" value="DNA LIGASE 1/3 FAMILY MEMBER"/>
    <property type="match status" value="1"/>
</dbReference>
<dbReference type="PANTHER" id="PTHR45674:SF4">
    <property type="entry name" value="DNA LIGASE 1"/>
    <property type="match status" value="1"/>
</dbReference>
<dbReference type="Gene3D" id="3.30.1490.70">
    <property type="match status" value="1"/>
</dbReference>
<reference evidence="7" key="1">
    <citation type="journal article" date="2019" name="Int. J. Syst. Evol. Microbiol.">
        <title>The Global Catalogue of Microorganisms (GCM) 10K type strain sequencing project: providing services to taxonomists for standard genome sequencing and annotation.</title>
        <authorList>
            <consortium name="The Broad Institute Genomics Platform"/>
            <consortium name="The Broad Institute Genome Sequencing Center for Infectious Disease"/>
            <person name="Wu L."/>
            <person name="Ma J."/>
        </authorList>
    </citation>
    <scope>NUCLEOTIDE SEQUENCE [LARGE SCALE GENOMIC DNA]</scope>
    <source>
        <strain evidence="7">KACC 12602</strain>
    </source>
</reference>
<evidence type="ECO:0000259" key="5">
    <source>
        <dbReference type="PROSITE" id="PS50160"/>
    </source>
</evidence>
<accession>A0ABW0EGW2</accession>
<comment type="similarity">
    <text evidence="1">Belongs to the ATP-dependent DNA ligase family.</text>
</comment>
<name>A0ABW0EGW2_9BACT</name>
<comment type="caution">
    <text evidence="6">The sequence shown here is derived from an EMBL/GenBank/DDBJ whole genome shotgun (WGS) entry which is preliminary data.</text>
</comment>
<dbReference type="InterPro" id="IPR012309">
    <property type="entry name" value="DNA_ligase_ATP-dep_C"/>
</dbReference>
<gene>
    <name evidence="6" type="primary">ligD</name>
    <name evidence="6" type="ORF">ACFPIB_16395</name>
</gene>
<evidence type="ECO:0000256" key="3">
    <source>
        <dbReference type="ARBA" id="ARBA00022598"/>
    </source>
</evidence>
<feature type="domain" description="ATP-dependent DNA ligase family profile" evidence="5">
    <location>
        <begin position="88"/>
        <end position="213"/>
    </location>
</feature>
<dbReference type="EC" id="6.5.1.1" evidence="2"/>
<dbReference type="EMBL" id="JBHSKT010000013">
    <property type="protein sequence ID" value="MFC5272196.1"/>
    <property type="molecule type" value="Genomic_DNA"/>
</dbReference>